<accession>A0A1X7TRG3</accession>
<name>A0A1X7TRG3_AMPQE</name>
<sequence length="13" mass="1537">MTCIPLFCHLVPY</sequence>
<dbReference type="EnsemblMetazoa" id="Aqu2.1.17529_001">
    <property type="protein sequence ID" value="Aqu2.1.17529_001"/>
    <property type="gene ID" value="Aqu2.1.17529"/>
</dbReference>
<protein>
    <submittedName>
        <fullName evidence="1">Uncharacterized protein</fullName>
    </submittedName>
</protein>
<dbReference type="InParanoid" id="A0A1X7TRG3"/>
<proteinExistence type="predicted"/>
<organism evidence="1">
    <name type="scientific">Amphimedon queenslandica</name>
    <name type="common">Sponge</name>
    <dbReference type="NCBI Taxonomy" id="400682"/>
    <lineage>
        <taxon>Eukaryota</taxon>
        <taxon>Metazoa</taxon>
        <taxon>Porifera</taxon>
        <taxon>Demospongiae</taxon>
        <taxon>Heteroscleromorpha</taxon>
        <taxon>Haplosclerida</taxon>
        <taxon>Niphatidae</taxon>
        <taxon>Amphimedon</taxon>
    </lineage>
</organism>
<evidence type="ECO:0000313" key="1">
    <source>
        <dbReference type="EnsemblMetazoa" id="Aqu2.1.17529_001"/>
    </source>
</evidence>
<reference evidence="1" key="1">
    <citation type="submission" date="2017-05" db="UniProtKB">
        <authorList>
            <consortium name="EnsemblMetazoa"/>
        </authorList>
    </citation>
    <scope>IDENTIFICATION</scope>
</reference>